<evidence type="ECO:0000313" key="1">
    <source>
        <dbReference type="EMBL" id="VDM35235.1"/>
    </source>
</evidence>
<dbReference type="WBParaSite" id="TTAC_0001027001-mRNA-1">
    <property type="protein sequence ID" value="TTAC_0001027001-mRNA-1"/>
    <property type="gene ID" value="TTAC_0001027001"/>
</dbReference>
<dbReference type="AlphaFoldDB" id="A0A0R3X9P5"/>
<accession>A0A0R3X9P5</accession>
<organism evidence="3">
    <name type="scientific">Hydatigena taeniaeformis</name>
    <name type="common">Feline tapeworm</name>
    <name type="synonym">Taenia taeniaeformis</name>
    <dbReference type="NCBI Taxonomy" id="6205"/>
    <lineage>
        <taxon>Eukaryota</taxon>
        <taxon>Metazoa</taxon>
        <taxon>Spiralia</taxon>
        <taxon>Lophotrochozoa</taxon>
        <taxon>Platyhelminthes</taxon>
        <taxon>Cestoda</taxon>
        <taxon>Eucestoda</taxon>
        <taxon>Cyclophyllidea</taxon>
        <taxon>Taeniidae</taxon>
        <taxon>Hydatigera</taxon>
    </lineage>
</organism>
<reference evidence="3" key="1">
    <citation type="submission" date="2017-02" db="UniProtKB">
        <authorList>
            <consortium name="WormBaseParasite"/>
        </authorList>
    </citation>
    <scope>IDENTIFICATION</scope>
</reference>
<evidence type="ECO:0000313" key="2">
    <source>
        <dbReference type="Proteomes" id="UP000274429"/>
    </source>
</evidence>
<sequence length="139" mass="14909">MWSIHACQNVAFYEITFVDITDDIPPLCNSVSVGQRMMLCIFAGRLGGGKTVFMHQGFGGEVRAKRCTCDESSRRSSSEPSFLRPAWRVCALVGGSAGDDTAEGKAASPIAVGQLCVMVTVLLQSCCKWIGMSSSAYTK</sequence>
<dbReference type="Proteomes" id="UP000274429">
    <property type="component" value="Unassembled WGS sequence"/>
</dbReference>
<reference evidence="1 2" key="2">
    <citation type="submission" date="2018-11" db="EMBL/GenBank/DDBJ databases">
        <authorList>
            <consortium name="Pathogen Informatics"/>
        </authorList>
    </citation>
    <scope>NUCLEOTIDE SEQUENCE [LARGE SCALE GENOMIC DNA]</scope>
</reference>
<keyword evidence="2" id="KW-1185">Reference proteome</keyword>
<name>A0A0R3X9P5_HYDTA</name>
<gene>
    <name evidence="1" type="ORF">TTAC_LOCUS10255</name>
</gene>
<proteinExistence type="predicted"/>
<evidence type="ECO:0000313" key="3">
    <source>
        <dbReference type="WBParaSite" id="TTAC_0001027001-mRNA-1"/>
    </source>
</evidence>
<dbReference type="EMBL" id="UYWX01021479">
    <property type="protein sequence ID" value="VDM35235.1"/>
    <property type="molecule type" value="Genomic_DNA"/>
</dbReference>
<protein>
    <submittedName>
        <fullName evidence="3">Kinesin motor domain-containing protein</fullName>
    </submittedName>
</protein>